<evidence type="ECO:0000256" key="2">
    <source>
        <dbReference type="ARBA" id="ARBA00022670"/>
    </source>
</evidence>
<dbReference type="EMBL" id="CM008046">
    <property type="protein sequence ID" value="PAN05369.1"/>
    <property type="molecule type" value="Genomic_DNA"/>
</dbReference>
<proteinExistence type="inferred from homology"/>
<evidence type="ECO:0000313" key="5">
    <source>
        <dbReference type="EMBL" id="PAN05369.1"/>
    </source>
</evidence>
<gene>
    <name evidence="5" type="ORF">PAHAL_1G200400</name>
</gene>
<dbReference type="GO" id="GO:0006508">
    <property type="term" value="P:proteolysis"/>
    <property type="evidence" value="ECO:0007669"/>
    <property type="project" value="UniProtKB-KW"/>
</dbReference>
<keyword evidence="3" id="KW-0378">Hydrolase</keyword>
<dbReference type="GO" id="GO:0008234">
    <property type="term" value="F:cysteine-type peptidase activity"/>
    <property type="evidence" value="ECO:0007669"/>
    <property type="project" value="InterPro"/>
</dbReference>
<protein>
    <recommendedName>
        <fullName evidence="4">Ubiquitin-like protease family profile domain-containing protein</fullName>
    </recommendedName>
</protein>
<dbReference type="Pfam" id="PF02902">
    <property type="entry name" value="Peptidase_C48"/>
    <property type="match status" value="1"/>
</dbReference>
<dbReference type="InterPro" id="IPR038765">
    <property type="entry name" value="Papain-like_cys_pep_sf"/>
</dbReference>
<accession>A0A2S3GNJ7</accession>
<comment type="similarity">
    <text evidence="1">Belongs to the peptidase C48 family.</text>
</comment>
<keyword evidence="2" id="KW-0645">Protease</keyword>
<name>A0A2S3GNJ7_9POAL</name>
<sequence length="170" mass="20374">MDFTIHCLRYDDIVHKEDSMRYRVFLTTGFFVQAKNVEKVYMDDGKTKTEEFKILRQCLESEIEHYSDITKAKLIFMPVCVGKHYFVYCINLIHNRIDILDSIDYFWAGTSPKPHHQSIYDKLPIINAAFQKVTKDKFSQFDNWSRPFIDVPKQAGPNDRMFFLWKYMEF</sequence>
<dbReference type="InterPro" id="IPR003653">
    <property type="entry name" value="Peptidase_C48_C"/>
</dbReference>
<dbReference type="SUPFAM" id="SSF54001">
    <property type="entry name" value="Cysteine proteinases"/>
    <property type="match status" value="1"/>
</dbReference>
<dbReference type="Gramene" id="PAN05369">
    <property type="protein sequence ID" value="PAN05369"/>
    <property type="gene ID" value="PAHAL_1G200400"/>
</dbReference>
<feature type="domain" description="Ubiquitin-like protease family profile" evidence="4">
    <location>
        <begin position="16"/>
        <end position="158"/>
    </location>
</feature>
<evidence type="ECO:0000256" key="1">
    <source>
        <dbReference type="ARBA" id="ARBA00005234"/>
    </source>
</evidence>
<dbReference type="Proteomes" id="UP000243499">
    <property type="component" value="Chromosome 1"/>
</dbReference>
<reference evidence="5" key="1">
    <citation type="submission" date="2018-04" db="EMBL/GenBank/DDBJ databases">
        <title>WGS assembly of Panicum hallii.</title>
        <authorList>
            <person name="Lovell J."/>
            <person name="Jenkins J."/>
            <person name="Lowry D."/>
            <person name="Mamidi S."/>
            <person name="Sreedasyam A."/>
            <person name="Weng X."/>
            <person name="Barry K."/>
            <person name="Bonette J."/>
            <person name="Campitelli B."/>
            <person name="Daum C."/>
            <person name="Gordon S."/>
            <person name="Gould B."/>
            <person name="Lipzen A."/>
            <person name="Macqueen A."/>
            <person name="Palacio-Mejia J."/>
            <person name="Plott C."/>
            <person name="Shakirov E."/>
            <person name="Shu S."/>
            <person name="Yoshinaga Y."/>
            <person name="Zane M."/>
            <person name="Rokhsar D."/>
            <person name="Grimwood J."/>
            <person name="Schmutz J."/>
            <person name="Juenger T."/>
        </authorList>
    </citation>
    <scope>NUCLEOTIDE SEQUENCE [LARGE SCALE GENOMIC DNA]</scope>
    <source>
        <strain evidence="5">FIL2</strain>
    </source>
</reference>
<organism evidence="5">
    <name type="scientific">Panicum hallii</name>
    <dbReference type="NCBI Taxonomy" id="206008"/>
    <lineage>
        <taxon>Eukaryota</taxon>
        <taxon>Viridiplantae</taxon>
        <taxon>Streptophyta</taxon>
        <taxon>Embryophyta</taxon>
        <taxon>Tracheophyta</taxon>
        <taxon>Spermatophyta</taxon>
        <taxon>Magnoliopsida</taxon>
        <taxon>Liliopsida</taxon>
        <taxon>Poales</taxon>
        <taxon>Poaceae</taxon>
        <taxon>PACMAD clade</taxon>
        <taxon>Panicoideae</taxon>
        <taxon>Panicodae</taxon>
        <taxon>Paniceae</taxon>
        <taxon>Panicinae</taxon>
        <taxon>Panicum</taxon>
        <taxon>Panicum sect. Panicum</taxon>
    </lineage>
</organism>
<dbReference type="Gene3D" id="3.40.395.10">
    <property type="entry name" value="Adenoviral Proteinase, Chain A"/>
    <property type="match status" value="1"/>
</dbReference>
<dbReference type="AlphaFoldDB" id="A0A2S3GNJ7"/>
<evidence type="ECO:0000259" key="4">
    <source>
        <dbReference type="Pfam" id="PF02902"/>
    </source>
</evidence>
<evidence type="ECO:0000256" key="3">
    <source>
        <dbReference type="ARBA" id="ARBA00022801"/>
    </source>
</evidence>